<protein>
    <submittedName>
        <fullName evidence="1">Uncharacterized protein</fullName>
    </submittedName>
</protein>
<proteinExistence type="predicted"/>
<dbReference type="AlphaFoldDB" id="A0A6C0APK7"/>
<accession>A0A6C0APK7</accession>
<evidence type="ECO:0000313" key="1">
    <source>
        <dbReference type="EMBL" id="QHS81453.1"/>
    </source>
</evidence>
<dbReference type="EMBL" id="MN740758">
    <property type="protein sequence ID" value="QHS81453.1"/>
    <property type="molecule type" value="Genomic_DNA"/>
</dbReference>
<sequence length="180" mass="19966">MSSANMDINRMTHARDDLCGIQSYYAQSVGPGRYLTTNLVPNASGVNPTSVNELLIYPREGVGYNNAAIDADSYIRNQPGFKTNRCQTRAQARPFLSVPYMAGGRGNQDVESLLIHSEQVRMGKECGTVTETFFSQQYDPQIPILKKNVQNPHNLVEEVAAKGWIHGGIPTRSYLRDVNC</sequence>
<reference evidence="1" key="1">
    <citation type="journal article" date="2020" name="Nature">
        <title>Giant virus diversity and host interactions through global metagenomics.</title>
        <authorList>
            <person name="Schulz F."/>
            <person name="Roux S."/>
            <person name="Paez-Espino D."/>
            <person name="Jungbluth S."/>
            <person name="Walsh D.A."/>
            <person name="Denef V.J."/>
            <person name="McMahon K.D."/>
            <person name="Konstantinidis K.T."/>
            <person name="Eloe-Fadrosh E.A."/>
            <person name="Kyrpides N.C."/>
            <person name="Woyke T."/>
        </authorList>
    </citation>
    <scope>NUCLEOTIDE SEQUENCE</scope>
    <source>
        <strain evidence="1">GVMAG-S-1101164-72</strain>
    </source>
</reference>
<name>A0A6C0APK7_9ZZZZ</name>
<organism evidence="1">
    <name type="scientific">viral metagenome</name>
    <dbReference type="NCBI Taxonomy" id="1070528"/>
    <lineage>
        <taxon>unclassified sequences</taxon>
        <taxon>metagenomes</taxon>
        <taxon>organismal metagenomes</taxon>
    </lineage>
</organism>